<organism evidence="2 3">
    <name type="scientific">Cirrhinus mrigala</name>
    <name type="common">Mrigala</name>
    <dbReference type="NCBI Taxonomy" id="683832"/>
    <lineage>
        <taxon>Eukaryota</taxon>
        <taxon>Metazoa</taxon>
        <taxon>Chordata</taxon>
        <taxon>Craniata</taxon>
        <taxon>Vertebrata</taxon>
        <taxon>Euteleostomi</taxon>
        <taxon>Actinopterygii</taxon>
        <taxon>Neopterygii</taxon>
        <taxon>Teleostei</taxon>
        <taxon>Ostariophysi</taxon>
        <taxon>Cypriniformes</taxon>
        <taxon>Cyprinidae</taxon>
        <taxon>Labeoninae</taxon>
        <taxon>Labeonini</taxon>
        <taxon>Cirrhinus</taxon>
    </lineage>
</organism>
<name>A0ABD0P3U5_CIRMR</name>
<dbReference type="InterPro" id="IPR001300">
    <property type="entry name" value="Peptidase_C2_calpain_cat"/>
</dbReference>
<proteinExistence type="predicted"/>
<evidence type="ECO:0000313" key="2">
    <source>
        <dbReference type="EMBL" id="KAL0168251.1"/>
    </source>
</evidence>
<dbReference type="EMBL" id="JAMKFB020000018">
    <property type="protein sequence ID" value="KAL0168251.1"/>
    <property type="molecule type" value="Genomic_DNA"/>
</dbReference>
<reference evidence="2 3" key="1">
    <citation type="submission" date="2024-05" db="EMBL/GenBank/DDBJ databases">
        <title>Genome sequencing and assembly of Indian major carp, Cirrhinus mrigala (Hamilton, 1822).</title>
        <authorList>
            <person name="Mohindra V."/>
            <person name="Chowdhury L.M."/>
            <person name="Lal K."/>
            <person name="Jena J.K."/>
        </authorList>
    </citation>
    <scope>NUCLEOTIDE SEQUENCE [LARGE SCALE GENOMIC DNA]</scope>
    <source>
        <strain evidence="2">CM1030</strain>
        <tissue evidence="2">Blood</tissue>
    </source>
</reference>
<dbReference type="SUPFAM" id="SSF54001">
    <property type="entry name" value="Cysteine proteinases"/>
    <property type="match status" value="1"/>
</dbReference>
<dbReference type="AlphaFoldDB" id="A0ABD0P3U5"/>
<feature type="non-terminal residue" evidence="2">
    <location>
        <position position="1"/>
    </location>
</feature>
<feature type="domain" description="Calpain catalytic" evidence="1">
    <location>
        <begin position="1"/>
        <end position="49"/>
    </location>
</feature>
<dbReference type="Proteomes" id="UP001529510">
    <property type="component" value="Unassembled WGS sequence"/>
</dbReference>
<sequence length="50" mass="5119">LIGSYGSLKGGIISEGMEDFTGGIAYSLPVSSRAITAALARSSLLSCFIH</sequence>
<protein>
    <recommendedName>
        <fullName evidence="1">Calpain catalytic domain-containing protein</fullName>
    </recommendedName>
</protein>
<dbReference type="InterPro" id="IPR038765">
    <property type="entry name" value="Papain-like_cys_pep_sf"/>
</dbReference>
<gene>
    <name evidence="2" type="ORF">M9458_036473</name>
</gene>
<comment type="caution">
    <text evidence="2">The sequence shown here is derived from an EMBL/GenBank/DDBJ whole genome shotgun (WGS) entry which is preliminary data.</text>
</comment>
<evidence type="ECO:0000259" key="1">
    <source>
        <dbReference type="Pfam" id="PF00648"/>
    </source>
</evidence>
<keyword evidence="3" id="KW-1185">Reference proteome</keyword>
<evidence type="ECO:0000313" key="3">
    <source>
        <dbReference type="Proteomes" id="UP001529510"/>
    </source>
</evidence>
<dbReference type="Pfam" id="PF00648">
    <property type="entry name" value="Peptidase_C2"/>
    <property type="match status" value="1"/>
</dbReference>
<accession>A0ABD0P3U5</accession>
<feature type="non-terminal residue" evidence="2">
    <location>
        <position position="50"/>
    </location>
</feature>